<dbReference type="PROSITE" id="PS00107">
    <property type="entry name" value="PROTEIN_KINASE_ATP"/>
    <property type="match status" value="1"/>
</dbReference>
<evidence type="ECO:0000259" key="10">
    <source>
        <dbReference type="PROSITE" id="PS50011"/>
    </source>
</evidence>
<evidence type="ECO:0000256" key="3">
    <source>
        <dbReference type="ARBA" id="ARBA00012483"/>
    </source>
</evidence>
<feature type="domain" description="Protein kinase" evidence="10">
    <location>
        <begin position="139"/>
        <end position="402"/>
    </location>
</feature>
<dbReference type="CDD" id="cd16655">
    <property type="entry name" value="RING-Ubox_WDSUB1-like"/>
    <property type="match status" value="2"/>
</dbReference>
<dbReference type="EC" id="2.3.2.27" evidence="3"/>
<sequence>MEGPPPLVRSGSADLIRFGRSRTDPWILEPWSVQQVHDLDKELREKDCLINSLRSELEGSRQKKRDEQKQLEALGMKMDRLENQVKIVLEESRAKSEQLNHLKRRITDLQRDEEQPRNNSEGQCLQFSYAELQQATNGFEVSKKIGEGGYGSVYKGFLRHTIVAIKKLGSQSMQGLPEFHQEVKILAKVRHQNLVNLMGACSSPEPCLVYEFLPNGSLADRLSCQNGSSPLGWQARIRIATEICSALIFLHSHKPNSVVHGDLNPSNILLDGNFVAKLSDFGLCCLLPQSSDTTVLHHTEPRGTFAYIDPEFMSSGTLTTSSDTYSFGVIILQLLTGERALGLIKIVNDALESDNLQDILDKSAREWPYLCAKRLARLGIECCSPDRETRAKLETHVWRELVNMLKASSLESSSFQLKQEDESHAPSYFFCPILQEVMIDPQVAADGFTYEAAAIKAWLDSGRNTSPMTNVELPHPGLLPNLALRSQIKPIIRLLSYNLQVNILAKVRHQNLVSLMGACSSPEPCLVYEFLPNGSLADQLSCKNGSSPLSWQARIRIATEICSALIFLHSHKPYSVVHGDLNPSNILLDRNFVAKLGDFGLCRLLPLSNATTMLHHTELRGTFAYLDPEYTSNGTLTTSSDTYSFGVIILQLLTGVRALGLVKKVKDVLESDNLQDILDKSAGEWPYLWAKRLARLGIECCSPDRETRAKLETHVWRELVNMLKASSLESSSFQLKQEDESHAPSYFFCPILQEVMIDPQVAADGFTYEAAAIKSWLDCGHNTSPMTNLELPHPGLLPNHALRSVIQEWRQRQLRRQATKRSHLVVVQVMIIPDSHMEKREINKKR</sequence>
<evidence type="ECO:0000313" key="12">
    <source>
        <dbReference type="EMBL" id="MQL78107.1"/>
    </source>
</evidence>
<dbReference type="InterPro" id="IPR011009">
    <property type="entry name" value="Kinase-like_dom_sf"/>
</dbReference>
<keyword evidence="13" id="KW-1185">Reference proteome</keyword>
<gene>
    <name evidence="12" type="ORF">Taro_010535</name>
</gene>
<dbReference type="AlphaFoldDB" id="A0A843U7U1"/>
<evidence type="ECO:0000256" key="6">
    <source>
        <dbReference type="ARBA" id="ARBA00022786"/>
    </source>
</evidence>
<dbReference type="PANTHER" id="PTHR45647">
    <property type="entry name" value="OS02G0152300 PROTEIN"/>
    <property type="match status" value="1"/>
</dbReference>
<accession>A0A843U7U1</accession>
<reference evidence="12" key="1">
    <citation type="submission" date="2017-07" db="EMBL/GenBank/DDBJ databases">
        <title>Taro Niue Genome Assembly and Annotation.</title>
        <authorList>
            <person name="Atibalentja N."/>
            <person name="Keating K."/>
            <person name="Fields C.J."/>
        </authorList>
    </citation>
    <scope>NUCLEOTIDE SEQUENCE</scope>
    <source>
        <strain evidence="12">Niue_2</strain>
        <tissue evidence="12">Leaf</tissue>
    </source>
</reference>
<evidence type="ECO:0000256" key="8">
    <source>
        <dbReference type="PROSITE-ProRule" id="PRU10141"/>
    </source>
</evidence>
<dbReference type="Pfam" id="PF04564">
    <property type="entry name" value="U-box"/>
    <property type="match status" value="2"/>
</dbReference>
<feature type="domain" description="U-box" evidence="11">
    <location>
        <begin position="424"/>
        <end position="498"/>
    </location>
</feature>
<dbReference type="GO" id="GO:0016567">
    <property type="term" value="P:protein ubiquitination"/>
    <property type="evidence" value="ECO:0007669"/>
    <property type="project" value="UniProtKB-UniPathway"/>
</dbReference>
<dbReference type="OrthoDB" id="4062651at2759"/>
<keyword evidence="9" id="KW-0175">Coiled coil</keyword>
<organism evidence="12 13">
    <name type="scientific">Colocasia esculenta</name>
    <name type="common">Wild taro</name>
    <name type="synonym">Arum esculentum</name>
    <dbReference type="NCBI Taxonomy" id="4460"/>
    <lineage>
        <taxon>Eukaryota</taxon>
        <taxon>Viridiplantae</taxon>
        <taxon>Streptophyta</taxon>
        <taxon>Embryophyta</taxon>
        <taxon>Tracheophyta</taxon>
        <taxon>Spermatophyta</taxon>
        <taxon>Magnoliopsida</taxon>
        <taxon>Liliopsida</taxon>
        <taxon>Araceae</taxon>
        <taxon>Aroideae</taxon>
        <taxon>Colocasieae</taxon>
        <taxon>Colocasia</taxon>
    </lineage>
</organism>
<feature type="domain" description="Protein kinase" evidence="10">
    <location>
        <begin position="453"/>
        <end position="720"/>
    </location>
</feature>
<feature type="domain" description="U-box" evidence="11">
    <location>
        <begin position="742"/>
        <end position="816"/>
    </location>
</feature>
<evidence type="ECO:0000256" key="7">
    <source>
        <dbReference type="ARBA" id="ARBA00022840"/>
    </source>
</evidence>
<evidence type="ECO:0000256" key="1">
    <source>
        <dbReference type="ARBA" id="ARBA00000900"/>
    </source>
</evidence>
<dbReference type="InterPro" id="IPR000719">
    <property type="entry name" value="Prot_kinase_dom"/>
</dbReference>
<dbReference type="PANTHER" id="PTHR45647:SF100">
    <property type="entry name" value="U-BOX DOMAIN-CONTAINING PROTEIN 33"/>
    <property type="match status" value="1"/>
</dbReference>
<keyword evidence="6" id="KW-0833">Ubl conjugation pathway</keyword>
<dbReference type="InterPro" id="IPR013083">
    <property type="entry name" value="Znf_RING/FYVE/PHD"/>
</dbReference>
<keyword evidence="4" id="KW-0808">Transferase</keyword>
<keyword evidence="7 8" id="KW-0067">ATP-binding</keyword>
<dbReference type="GO" id="GO:0004672">
    <property type="term" value="F:protein kinase activity"/>
    <property type="evidence" value="ECO:0007669"/>
    <property type="project" value="InterPro"/>
</dbReference>
<comment type="caution">
    <text evidence="12">The sequence shown here is derived from an EMBL/GenBank/DDBJ whole genome shotgun (WGS) entry which is preliminary data.</text>
</comment>
<evidence type="ECO:0000256" key="9">
    <source>
        <dbReference type="SAM" id="Coils"/>
    </source>
</evidence>
<comment type="catalytic activity">
    <reaction evidence="1">
        <text>S-ubiquitinyl-[E2 ubiquitin-conjugating enzyme]-L-cysteine + [acceptor protein]-L-lysine = [E2 ubiquitin-conjugating enzyme]-L-cysteine + N(6)-ubiquitinyl-[acceptor protein]-L-lysine.</text>
        <dbReference type="EC" id="2.3.2.27"/>
    </reaction>
</comment>
<dbReference type="InterPro" id="IPR001245">
    <property type="entry name" value="Ser-Thr/Tyr_kinase_cat_dom"/>
</dbReference>
<dbReference type="GO" id="GO:0061630">
    <property type="term" value="F:ubiquitin protein ligase activity"/>
    <property type="evidence" value="ECO:0007669"/>
    <property type="project" value="UniProtKB-EC"/>
</dbReference>
<name>A0A843U7U1_COLES</name>
<dbReference type="FunFam" id="3.30.200.20:FF:000162">
    <property type="entry name" value="Adenine nucleotide alpha hydrolase-like domain kinase"/>
    <property type="match status" value="1"/>
</dbReference>
<dbReference type="SMART" id="SM00504">
    <property type="entry name" value="Ubox"/>
    <property type="match status" value="2"/>
</dbReference>
<dbReference type="InterPro" id="IPR003613">
    <property type="entry name" value="Ubox_domain"/>
</dbReference>
<keyword evidence="5 8" id="KW-0547">Nucleotide-binding</keyword>
<dbReference type="GO" id="GO:0005524">
    <property type="term" value="F:ATP binding"/>
    <property type="evidence" value="ECO:0007669"/>
    <property type="project" value="UniProtKB-UniRule"/>
</dbReference>
<dbReference type="InterPro" id="IPR051348">
    <property type="entry name" value="U-box_ubiquitin_ligases"/>
</dbReference>
<dbReference type="EMBL" id="NMUH01000383">
    <property type="protein sequence ID" value="MQL78107.1"/>
    <property type="molecule type" value="Genomic_DNA"/>
</dbReference>
<evidence type="ECO:0000256" key="4">
    <source>
        <dbReference type="ARBA" id="ARBA00022679"/>
    </source>
</evidence>
<dbReference type="SUPFAM" id="SSF56112">
    <property type="entry name" value="Protein kinase-like (PK-like)"/>
    <property type="match status" value="2"/>
</dbReference>
<evidence type="ECO:0000256" key="5">
    <source>
        <dbReference type="ARBA" id="ARBA00022741"/>
    </source>
</evidence>
<comment type="pathway">
    <text evidence="2">Protein modification; protein ubiquitination.</text>
</comment>
<dbReference type="Proteomes" id="UP000652761">
    <property type="component" value="Unassembled WGS sequence"/>
</dbReference>
<evidence type="ECO:0000313" key="13">
    <source>
        <dbReference type="Proteomes" id="UP000652761"/>
    </source>
</evidence>
<protein>
    <recommendedName>
        <fullName evidence="3">RING-type E3 ubiquitin transferase</fullName>
        <ecNumber evidence="3">2.3.2.27</ecNumber>
    </recommendedName>
</protein>
<dbReference type="InterPro" id="IPR017441">
    <property type="entry name" value="Protein_kinase_ATP_BS"/>
</dbReference>
<dbReference type="PROSITE" id="PS50011">
    <property type="entry name" value="PROTEIN_KINASE_DOM"/>
    <property type="match status" value="2"/>
</dbReference>
<proteinExistence type="predicted"/>
<dbReference type="PROSITE" id="PS51698">
    <property type="entry name" value="U_BOX"/>
    <property type="match status" value="2"/>
</dbReference>
<dbReference type="CDD" id="cd14066">
    <property type="entry name" value="STKc_IRAK"/>
    <property type="match status" value="1"/>
</dbReference>
<feature type="coiled-coil region" evidence="9">
    <location>
        <begin position="50"/>
        <end position="112"/>
    </location>
</feature>
<dbReference type="Gene3D" id="3.30.40.10">
    <property type="entry name" value="Zinc/RING finger domain, C3HC4 (zinc finger)"/>
    <property type="match status" value="2"/>
</dbReference>
<feature type="binding site" evidence="8">
    <location>
        <position position="167"/>
    </location>
    <ligand>
        <name>ATP</name>
        <dbReference type="ChEBI" id="CHEBI:30616"/>
    </ligand>
</feature>
<dbReference type="SUPFAM" id="SSF57850">
    <property type="entry name" value="RING/U-box"/>
    <property type="match status" value="2"/>
</dbReference>
<evidence type="ECO:0000256" key="2">
    <source>
        <dbReference type="ARBA" id="ARBA00004906"/>
    </source>
</evidence>
<dbReference type="Pfam" id="PF07714">
    <property type="entry name" value="PK_Tyr_Ser-Thr"/>
    <property type="match status" value="2"/>
</dbReference>
<dbReference type="UniPathway" id="UPA00143"/>
<dbReference type="Gene3D" id="3.30.200.20">
    <property type="entry name" value="Phosphorylase Kinase, domain 1"/>
    <property type="match status" value="2"/>
</dbReference>
<evidence type="ECO:0000259" key="11">
    <source>
        <dbReference type="PROSITE" id="PS51698"/>
    </source>
</evidence>
<dbReference type="Gene3D" id="1.10.510.10">
    <property type="entry name" value="Transferase(Phosphotransferase) domain 1"/>
    <property type="match status" value="2"/>
</dbReference>